<organism evidence="1">
    <name type="scientific">marine metagenome</name>
    <dbReference type="NCBI Taxonomy" id="408172"/>
    <lineage>
        <taxon>unclassified sequences</taxon>
        <taxon>metagenomes</taxon>
        <taxon>ecological metagenomes</taxon>
    </lineage>
</organism>
<dbReference type="EMBL" id="UINC01169726">
    <property type="protein sequence ID" value="SVD73411.1"/>
    <property type="molecule type" value="Genomic_DNA"/>
</dbReference>
<sequence length="215" mass="24661">MTINVKKAIKLIIADKNGLSNLRKQTHPLMIQINERISSLIRDNILININGSFNDVYIHREALPDGEKLTTSNFMKEFMSDIFSPYEKSKVTTQLRMFTAGQLRKYKGYKKRNGGELPTFIAVRSDNLVMGDGFFEFYKNKINGKLKVKNLDGTKSIVRYRKSSKCKGIQRNALKYIEHVDTEKKFGGTIVFGNEGQPDRIVASVDVPFEFDYYP</sequence>
<gene>
    <name evidence="1" type="ORF">METZ01_LOCUS426265</name>
</gene>
<accession>A0A382XSJ4</accession>
<proteinExistence type="predicted"/>
<name>A0A382XSJ4_9ZZZZ</name>
<feature type="non-terminal residue" evidence="1">
    <location>
        <position position="215"/>
    </location>
</feature>
<dbReference type="AlphaFoldDB" id="A0A382XSJ4"/>
<reference evidence="1" key="1">
    <citation type="submission" date="2018-05" db="EMBL/GenBank/DDBJ databases">
        <authorList>
            <person name="Lanie J.A."/>
            <person name="Ng W.-L."/>
            <person name="Kazmierczak K.M."/>
            <person name="Andrzejewski T.M."/>
            <person name="Davidsen T.M."/>
            <person name="Wayne K.J."/>
            <person name="Tettelin H."/>
            <person name="Glass J.I."/>
            <person name="Rusch D."/>
            <person name="Podicherti R."/>
            <person name="Tsui H.-C.T."/>
            <person name="Winkler M.E."/>
        </authorList>
    </citation>
    <scope>NUCLEOTIDE SEQUENCE</scope>
</reference>
<protein>
    <submittedName>
        <fullName evidence="1">Uncharacterized protein</fullName>
    </submittedName>
</protein>
<evidence type="ECO:0000313" key="1">
    <source>
        <dbReference type="EMBL" id="SVD73411.1"/>
    </source>
</evidence>